<reference evidence="3 4" key="1">
    <citation type="submission" date="2018-10" db="EMBL/GenBank/DDBJ databases">
        <authorList>
            <person name="Jung H.S."/>
            <person name="Jeon C.O."/>
        </authorList>
    </citation>
    <scope>NUCLEOTIDE SEQUENCE [LARGE SCALE GENOMIC DNA]</scope>
    <source>
        <strain evidence="3 4">MA-7-27</strain>
    </source>
</reference>
<protein>
    <submittedName>
        <fullName evidence="3">DUF2807 domain-containing protein</fullName>
    </submittedName>
</protein>
<dbReference type="RefSeq" id="WP_121897948.1">
    <property type="nucleotide sequence ID" value="NZ_RCNT01000004.1"/>
</dbReference>
<evidence type="ECO:0000259" key="2">
    <source>
        <dbReference type="Pfam" id="PF10988"/>
    </source>
</evidence>
<dbReference type="Pfam" id="PF10988">
    <property type="entry name" value="DUF2807"/>
    <property type="match status" value="1"/>
</dbReference>
<keyword evidence="1" id="KW-0732">Signal</keyword>
<dbReference type="Gene3D" id="2.160.20.120">
    <property type="match status" value="1"/>
</dbReference>
<dbReference type="Proteomes" id="UP000281343">
    <property type="component" value="Unassembled WGS sequence"/>
</dbReference>
<gene>
    <name evidence="3" type="ORF">D9R08_10270</name>
</gene>
<evidence type="ECO:0000313" key="3">
    <source>
        <dbReference type="EMBL" id="RMA42467.1"/>
    </source>
</evidence>
<dbReference type="EMBL" id="RCNT01000004">
    <property type="protein sequence ID" value="RMA42467.1"/>
    <property type="molecule type" value="Genomic_DNA"/>
</dbReference>
<dbReference type="AlphaFoldDB" id="A0A3L9Y5Z0"/>
<evidence type="ECO:0000313" key="4">
    <source>
        <dbReference type="Proteomes" id="UP000281343"/>
    </source>
</evidence>
<feature type="chain" id="PRO_5018222152" evidence="1">
    <location>
        <begin position="22"/>
        <end position="249"/>
    </location>
</feature>
<feature type="domain" description="Putative auto-transporter adhesin head GIN" evidence="2">
    <location>
        <begin position="30"/>
        <end position="233"/>
    </location>
</feature>
<comment type="caution">
    <text evidence="3">The sequence shown here is derived from an EMBL/GenBank/DDBJ whole genome shotgun (WGS) entry which is preliminary data.</text>
</comment>
<accession>A0A3L9Y5Z0</accession>
<sequence>MFMRLSLGAAAAIMIAGSAVAQDRMFEVRDFTQVEVAEGIVATLREGPFRVEATARRGDIDRLVIEQDGDILRIERETPWLQPSLNDEDRFEVDIQMPVLSRVISRSGSTVTADVPVTDRFEAEAQSGASLDIEGVEAEESSLRVASGARLQFEGAAGRTDVQVQSGATMQLAGTCTDLNAQVRAGARLDAGAFECRTLSISARAGASALGYADQSAAVQARAGASVRVLGNPSTRTTDGGVSASIRFE</sequence>
<evidence type="ECO:0000256" key="1">
    <source>
        <dbReference type="SAM" id="SignalP"/>
    </source>
</evidence>
<organism evidence="3 4">
    <name type="scientific">Rhodophyticola porphyridii</name>
    <dbReference type="NCBI Taxonomy" id="1852017"/>
    <lineage>
        <taxon>Bacteria</taxon>
        <taxon>Pseudomonadati</taxon>
        <taxon>Pseudomonadota</taxon>
        <taxon>Alphaproteobacteria</taxon>
        <taxon>Rhodobacterales</taxon>
        <taxon>Roseobacteraceae</taxon>
        <taxon>Rhodophyticola</taxon>
    </lineage>
</organism>
<proteinExistence type="predicted"/>
<feature type="signal peptide" evidence="1">
    <location>
        <begin position="1"/>
        <end position="21"/>
    </location>
</feature>
<dbReference type="OrthoDB" id="7841570at2"/>
<keyword evidence="4" id="KW-1185">Reference proteome</keyword>
<dbReference type="InterPro" id="IPR021255">
    <property type="entry name" value="DUF2807"/>
</dbReference>
<name>A0A3L9Y5Z0_9RHOB</name>